<dbReference type="InterPro" id="IPR006680">
    <property type="entry name" value="Amidohydro-rel"/>
</dbReference>
<dbReference type="InterPro" id="IPR057744">
    <property type="entry name" value="OTAase-like"/>
</dbReference>
<dbReference type="PANTHER" id="PTHR43135:SF3">
    <property type="entry name" value="ALPHA-D-RIBOSE 1-METHYLPHOSPHONATE 5-TRIPHOSPHATE DIPHOSPHATASE"/>
    <property type="match status" value="1"/>
</dbReference>
<dbReference type="InterPro" id="IPR015421">
    <property type="entry name" value="PyrdxlP-dep_Trfase_major"/>
</dbReference>
<dbReference type="InterPro" id="IPR032466">
    <property type="entry name" value="Metal_Hydrolase"/>
</dbReference>
<organism evidence="5 6">
    <name type="scientific">Fusarium sarcochroum</name>
    <dbReference type="NCBI Taxonomy" id="1208366"/>
    <lineage>
        <taxon>Eukaryota</taxon>
        <taxon>Fungi</taxon>
        <taxon>Dikarya</taxon>
        <taxon>Ascomycota</taxon>
        <taxon>Pezizomycotina</taxon>
        <taxon>Sordariomycetes</taxon>
        <taxon>Hypocreomycetidae</taxon>
        <taxon>Hypocreales</taxon>
        <taxon>Nectriaceae</taxon>
        <taxon>Fusarium</taxon>
        <taxon>Fusarium lateritium species complex</taxon>
    </lineage>
</organism>
<keyword evidence="6" id="KW-1185">Reference proteome</keyword>
<dbReference type="Pfam" id="PF01979">
    <property type="entry name" value="Amidohydro_1"/>
    <property type="match status" value="1"/>
</dbReference>
<dbReference type="CDD" id="cd01299">
    <property type="entry name" value="Met_dep_hydrolase_A"/>
    <property type="match status" value="1"/>
</dbReference>
<dbReference type="GO" id="GO:0016810">
    <property type="term" value="F:hydrolase activity, acting on carbon-nitrogen (but not peptide) bonds"/>
    <property type="evidence" value="ECO:0007669"/>
    <property type="project" value="InterPro"/>
</dbReference>
<dbReference type="OrthoDB" id="194468at2759"/>
<evidence type="ECO:0000259" key="3">
    <source>
        <dbReference type="Pfam" id="PF00155"/>
    </source>
</evidence>
<dbReference type="InterPro" id="IPR011059">
    <property type="entry name" value="Metal-dep_hydrolase_composite"/>
</dbReference>
<dbReference type="GO" id="GO:0030170">
    <property type="term" value="F:pyridoxal phosphate binding"/>
    <property type="evidence" value="ECO:0007669"/>
    <property type="project" value="InterPro"/>
</dbReference>
<evidence type="ECO:0000313" key="5">
    <source>
        <dbReference type="EMBL" id="KAF4972845.1"/>
    </source>
</evidence>
<dbReference type="Gene3D" id="3.40.640.10">
    <property type="entry name" value="Type I PLP-dependent aspartate aminotransferase-like (Major domain)"/>
    <property type="match status" value="1"/>
</dbReference>
<dbReference type="PROSITE" id="PS00105">
    <property type="entry name" value="AA_TRANSFER_CLASS_1"/>
    <property type="match status" value="1"/>
</dbReference>
<gene>
    <name evidence="5" type="ORF">FSARC_671</name>
</gene>
<protein>
    <recommendedName>
        <fullName evidence="7">Aminotransferase class I/classII domain-containing protein</fullName>
    </recommendedName>
</protein>
<reference evidence="5" key="2">
    <citation type="submission" date="2020-05" db="EMBL/GenBank/DDBJ databases">
        <authorList>
            <person name="Kim H.-S."/>
            <person name="Proctor R.H."/>
            <person name="Brown D.W."/>
        </authorList>
    </citation>
    <scope>NUCLEOTIDE SEQUENCE</scope>
    <source>
        <strain evidence="5">NRRL 20472</strain>
    </source>
</reference>
<comment type="caution">
    <text evidence="5">The sequence shown here is derived from an EMBL/GenBank/DDBJ whole genome shotgun (WGS) entry which is preliminary data.</text>
</comment>
<dbReference type="Gene3D" id="3.20.20.140">
    <property type="entry name" value="Metal-dependent hydrolases"/>
    <property type="match status" value="1"/>
</dbReference>
<name>A0A8H4XFT9_9HYPO</name>
<dbReference type="SUPFAM" id="SSF51338">
    <property type="entry name" value="Composite domain of metallo-dependent hydrolases"/>
    <property type="match status" value="1"/>
</dbReference>
<comment type="similarity">
    <text evidence="1">Belongs to the class-I pyridoxal-phosphate-dependent aminotransferase family.</text>
</comment>
<feature type="domain" description="Aminotransferase class I/classII large" evidence="3">
    <location>
        <begin position="65"/>
        <end position="431"/>
    </location>
</feature>
<evidence type="ECO:0000256" key="2">
    <source>
        <dbReference type="ARBA" id="ARBA00022898"/>
    </source>
</evidence>
<dbReference type="SUPFAM" id="SSF53383">
    <property type="entry name" value="PLP-dependent transferases"/>
    <property type="match status" value="1"/>
</dbReference>
<keyword evidence="2" id="KW-0663">Pyridoxal phosphate</keyword>
<dbReference type="InterPro" id="IPR004839">
    <property type="entry name" value="Aminotransferase_I/II_large"/>
</dbReference>
<evidence type="ECO:0000313" key="6">
    <source>
        <dbReference type="Proteomes" id="UP000622797"/>
    </source>
</evidence>
<dbReference type="EMBL" id="JABEXW010000044">
    <property type="protein sequence ID" value="KAF4972845.1"/>
    <property type="molecule type" value="Genomic_DNA"/>
</dbReference>
<evidence type="ECO:0000259" key="4">
    <source>
        <dbReference type="Pfam" id="PF01979"/>
    </source>
</evidence>
<dbReference type="PRINTS" id="PR00753">
    <property type="entry name" value="ACCSYNTHASE"/>
</dbReference>
<dbReference type="InterPro" id="IPR015424">
    <property type="entry name" value="PyrdxlP-dep_Trfase"/>
</dbReference>
<evidence type="ECO:0000256" key="1">
    <source>
        <dbReference type="ARBA" id="ARBA00007441"/>
    </source>
</evidence>
<dbReference type="PANTHER" id="PTHR43135">
    <property type="entry name" value="ALPHA-D-RIBOSE 1-METHYLPHOSPHONATE 5-TRIPHOSPHATE DIPHOSPHATASE"/>
    <property type="match status" value="1"/>
</dbReference>
<reference evidence="5" key="1">
    <citation type="journal article" date="2020" name="BMC Genomics">
        <title>Correction to: Identification and distribution of gene clusters required for synthesis of sphingolipid metabolism inhibitors in diverse species of the filamentous fungus Fusarium.</title>
        <authorList>
            <person name="Kim H.S."/>
            <person name="Lohmar J.M."/>
            <person name="Busman M."/>
            <person name="Brown D.W."/>
            <person name="Naumann T.A."/>
            <person name="Divon H.H."/>
            <person name="Lysoe E."/>
            <person name="Uhlig S."/>
            <person name="Proctor R.H."/>
        </authorList>
    </citation>
    <scope>NUCLEOTIDE SEQUENCE</scope>
    <source>
        <strain evidence="5">NRRL 20472</strain>
    </source>
</reference>
<dbReference type="InterPro" id="IPR004838">
    <property type="entry name" value="NHTrfase_class1_PyrdxlP-BS"/>
</dbReference>
<accession>A0A8H4XFT9</accession>
<dbReference type="Proteomes" id="UP000622797">
    <property type="component" value="Unassembled WGS sequence"/>
</dbReference>
<dbReference type="Gene3D" id="3.90.1150.10">
    <property type="entry name" value="Aspartate Aminotransferase, domain 1"/>
    <property type="match status" value="1"/>
</dbReference>
<feature type="domain" description="Amidohydrolase-related" evidence="4">
    <location>
        <begin position="581"/>
        <end position="943"/>
    </location>
</feature>
<sequence length="959" mass="104192">MLAQFEPSERARAALQQGPAWALMQKVKTMPKYHPERAPHGLINLSGALNSLMGDWMASYTERETFSMSECLSYGPLTGSEDLLNAADGFFNSFFDPSEPVLARNILAANGVTSLMDMMAWTLCDPGDGVLYPTPNFYMLDYNMTVRAGLRTVPVSTTGLIDPFEHSGLSGFTEALDIAVRRALKQSINCRMLFICNPANPQGRCYSRQTLEGLAAWCTRRKMHLVVDEIYAMSTFPNGSKDTLQKSSFTSVLSIPSQQNVHCLYSMSKDFNMGGLRVGFLITRNASIKAAASGAAWFTWLTVPSDRFVTRFLEQLDLVQDYLNTYRLRLGAAYQRTTAALNRHGIPYQPANAGLFIFIDLGQWVRHFDGLGSTCQDMENVGSPELQLCRWLIGHGVFLNAGEFAGCDRAGYFRLVFTEYPEYTETAVNRIREALDKLDEKLDPHQSAGVDFKTMEPHLAYEIPDQPIKCCNCYESPPLHEAHGNSHQISPSSSDITVDDWTSIEHPSSNQATSAILDSAPDEAPSEICIFAQQLIPGRAEPVRDAAVGVSLETGLITFVGPQSQLPQSLVSVPRVSVSHLMAGLWDCHTHFIGVINVDFPDFIQTHPAMMGAAITRDLHQTLMAGFTSVRDVGSFATEVAPLVEKGIILGPNIFGAGGAIGITGGSCDARTLPSDYVYSRQGTSPQNPWPGVSALVLADGGDQCRVAVRQQIRRGARCIKVVATGGVLSTQDDPQYRQYSDAELEALISEASLQGRSVAVHAHGKAGIIAAVKAGAHTIEHGSYIDEEAAELMVKRGVTLVATRHVIEAGLKNLDKLNPPTAEKMVKIADAHYQAYRTAVRKGVKIALGTDIASSDPTSDTAHGKNGDEVGYAVKAGLTPLQAIDAGTINSAETLGALTPKKGLIQVGWDADLIALDQDPLKNIEIFGDAKNIKYVWKGGLLVKSPQGQVLWPPLRQS</sequence>
<evidence type="ECO:0008006" key="7">
    <source>
        <dbReference type="Google" id="ProtNLM"/>
    </source>
</evidence>
<dbReference type="InterPro" id="IPR051781">
    <property type="entry name" value="Metallo-dep_Hydrolase"/>
</dbReference>
<dbReference type="CDD" id="cd00609">
    <property type="entry name" value="AAT_like"/>
    <property type="match status" value="1"/>
</dbReference>
<dbReference type="SUPFAM" id="SSF51556">
    <property type="entry name" value="Metallo-dependent hydrolases"/>
    <property type="match status" value="1"/>
</dbReference>
<dbReference type="InterPro" id="IPR015422">
    <property type="entry name" value="PyrdxlP-dep_Trfase_small"/>
</dbReference>
<proteinExistence type="inferred from homology"/>
<dbReference type="Pfam" id="PF00155">
    <property type="entry name" value="Aminotran_1_2"/>
    <property type="match status" value="1"/>
</dbReference>
<dbReference type="AlphaFoldDB" id="A0A8H4XFT9"/>